<keyword evidence="3" id="KW-1185">Reference proteome</keyword>
<proteinExistence type="predicted"/>
<sequence length="107" mass="11797">MRGLFGDGPRHFEPRSENEEDTRAGTSLFKLRPTQATPSCYKAFYPIGCFRTEWAECTMPAVGRLATNADSRGEGVFTFGLDEKPAAVFYPELSHILTQYGALGASQ</sequence>
<feature type="compositionally biased region" description="Basic and acidic residues" evidence="1">
    <location>
        <begin position="8"/>
        <end position="23"/>
    </location>
</feature>
<dbReference type="EMBL" id="BGPR01000270">
    <property type="protein sequence ID" value="GBM09453.1"/>
    <property type="molecule type" value="Genomic_DNA"/>
</dbReference>
<feature type="region of interest" description="Disordered" evidence="1">
    <location>
        <begin position="1"/>
        <end position="24"/>
    </location>
</feature>
<name>A0A4Y2CYJ2_ARAVE</name>
<comment type="caution">
    <text evidence="2">The sequence shown here is derived from an EMBL/GenBank/DDBJ whole genome shotgun (WGS) entry which is preliminary data.</text>
</comment>
<protein>
    <submittedName>
        <fullName evidence="2">Uncharacterized protein</fullName>
    </submittedName>
</protein>
<evidence type="ECO:0000313" key="2">
    <source>
        <dbReference type="EMBL" id="GBM09453.1"/>
    </source>
</evidence>
<evidence type="ECO:0000256" key="1">
    <source>
        <dbReference type="SAM" id="MobiDB-lite"/>
    </source>
</evidence>
<reference evidence="2 3" key="1">
    <citation type="journal article" date="2019" name="Sci. Rep.">
        <title>Orb-weaving spider Araneus ventricosus genome elucidates the spidroin gene catalogue.</title>
        <authorList>
            <person name="Kono N."/>
            <person name="Nakamura H."/>
            <person name="Ohtoshi R."/>
            <person name="Moran D.A.P."/>
            <person name="Shinohara A."/>
            <person name="Yoshida Y."/>
            <person name="Fujiwara M."/>
            <person name="Mori M."/>
            <person name="Tomita M."/>
            <person name="Arakawa K."/>
        </authorList>
    </citation>
    <scope>NUCLEOTIDE SEQUENCE [LARGE SCALE GENOMIC DNA]</scope>
</reference>
<accession>A0A4Y2CYJ2</accession>
<dbReference type="AlphaFoldDB" id="A0A4Y2CYJ2"/>
<organism evidence="2 3">
    <name type="scientific">Araneus ventricosus</name>
    <name type="common">Orbweaver spider</name>
    <name type="synonym">Epeira ventricosa</name>
    <dbReference type="NCBI Taxonomy" id="182803"/>
    <lineage>
        <taxon>Eukaryota</taxon>
        <taxon>Metazoa</taxon>
        <taxon>Ecdysozoa</taxon>
        <taxon>Arthropoda</taxon>
        <taxon>Chelicerata</taxon>
        <taxon>Arachnida</taxon>
        <taxon>Araneae</taxon>
        <taxon>Araneomorphae</taxon>
        <taxon>Entelegynae</taxon>
        <taxon>Araneoidea</taxon>
        <taxon>Araneidae</taxon>
        <taxon>Araneus</taxon>
    </lineage>
</organism>
<dbReference type="Proteomes" id="UP000499080">
    <property type="component" value="Unassembled WGS sequence"/>
</dbReference>
<evidence type="ECO:0000313" key="3">
    <source>
        <dbReference type="Proteomes" id="UP000499080"/>
    </source>
</evidence>
<gene>
    <name evidence="2" type="ORF">AVEN_141380_1</name>
</gene>